<dbReference type="PROSITE" id="PS50983">
    <property type="entry name" value="FE_B12_PBP"/>
    <property type="match status" value="1"/>
</dbReference>
<reference evidence="3 4" key="1">
    <citation type="submission" date="2012-05" db="EMBL/GenBank/DDBJ databases">
        <title>Genome sequence of Nitritalea halalkaliphila LW7.</title>
        <authorList>
            <person name="Jangir P.K."/>
            <person name="Singh A."/>
            <person name="Shivaji S."/>
            <person name="Sharma R."/>
        </authorList>
    </citation>
    <scope>NUCLEOTIDE SEQUENCE [LARGE SCALE GENOMIC DNA]</scope>
    <source>
        <strain evidence="3 4">LW7</strain>
    </source>
</reference>
<sequence length="263" mass="29923">MLHVTDMMGRSISLSDFPKRIISLVPSQTELLVDLGLRDRLVGVTKFCVHPAGLKKSCTLVGGTKQYRMEQIQALAPDLIIGNKEENEREGIQALAEKYPVWMSDIVTLEDSFRMMQGIGAVTGAEERAEALVTQLRAQRLQWPRFSGRVAYFIWRNPHMVAGRGTFIHEMLTELGFENVIQQERYPEVQLPELKALAPEYIFLSSEPFPFKEKHVEEFRFLAPGAKVIIVDGELFSWYGSRLLHARDYFTGIFSESLQASVK</sequence>
<dbReference type="PANTHER" id="PTHR30535">
    <property type="entry name" value="VITAMIN B12-BINDING PROTEIN"/>
    <property type="match status" value="1"/>
</dbReference>
<dbReference type="Proteomes" id="UP000005551">
    <property type="component" value="Unassembled WGS sequence"/>
</dbReference>
<dbReference type="InterPro" id="IPR050902">
    <property type="entry name" value="ABC_Transporter_SBP"/>
</dbReference>
<proteinExistence type="predicted"/>
<dbReference type="AlphaFoldDB" id="I5CA32"/>
<dbReference type="InterPro" id="IPR054828">
    <property type="entry name" value="Vit_B12_bind_prot"/>
</dbReference>
<keyword evidence="1" id="KW-0732">Signal</keyword>
<comment type="caution">
    <text evidence="3">The sequence shown here is derived from an EMBL/GenBank/DDBJ whole genome shotgun (WGS) entry which is preliminary data.</text>
</comment>
<accession>I5CA32</accession>
<dbReference type="Gene3D" id="3.40.50.1980">
    <property type="entry name" value="Nitrogenase molybdenum iron protein domain"/>
    <property type="match status" value="2"/>
</dbReference>
<dbReference type="Pfam" id="PF01497">
    <property type="entry name" value="Peripla_BP_2"/>
    <property type="match status" value="1"/>
</dbReference>
<evidence type="ECO:0000313" key="4">
    <source>
        <dbReference type="Proteomes" id="UP000005551"/>
    </source>
</evidence>
<dbReference type="OrthoDB" id="9816357at2"/>
<evidence type="ECO:0000313" key="3">
    <source>
        <dbReference type="EMBL" id="EIM78684.1"/>
    </source>
</evidence>
<dbReference type="STRING" id="1189621.A3SI_01311"/>
<dbReference type="InterPro" id="IPR002491">
    <property type="entry name" value="ABC_transptr_periplasmic_BD"/>
</dbReference>
<dbReference type="PATRIC" id="fig|1189621.3.peg.272"/>
<dbReference type="PANTHER" id="PTHR30535:SF35">
    <property type="entry name" value="PERIPLASMIC BINDING PROTEIN"/>
    <property type="match status" value="1"/>
</dbReference>
<name>I5CA32_9BACT</name>
<dbReference type="NCBIfam" id="NF038402">
    <property type="entry name" value="TroA_like"/>
    <property type="match status" value="1"/>
</dbReference>
<dbReference type="RefSeq" id="WP_009053233.1">
    <property type="nucleotide sequence ID" value="NZ_AJYA01000002.1"/>
</dbReference>
<evidence type="ECO:0000259" key="2">
    <source>
        <dbReference type="PROSITE" id="PS50983"/>
    </source>
</evidence>
<organism evidence="3 4">
    <name type="scientific">Nitritalea halalkaliphila LW7</name>
    <dbReference type="NCBI Taxonomy" id="1189621"/>
    <lineage>
        <taxon>Bacteria</taxon>
        <taxon>Pseudomonadati</taxon>
        <taxon>Bacteroidota</taxon>
        <taxon>Cytophagia</taxon>
        <taxon>Cytophagales</taxon>
        <taxon>Cyclobacteriaceae</taxon>
        <taxon>Nitritalea</taxon>
    </lineage>
</organism>
<feature type="domain" description="Fe/B12 periplasmic-binding" evidence="2">
    <location>
        <begin position="20"/>
        <end position="262"/>
    </location>
</feature>
<dbReference type="SUPFAM" id="SSF53807">
    <property type="entry name" value="Helical backbone' metal receptor"/>
    <property type="match status" value="1"/>
</dbReference>
<gene>
    <name evidence="3" type="ORF">A3SI_01311</name>
</gene>
<keyword evidence="4" id="KW-1185">Reference proteome</keyword>
<protein>
    <submittedName>
        <fullName evidence="3">Periplasmic-binding protein</fullName>
    </submittedName>
</protein>
<evidence type="ECO:0000256" key="1">
    <source>
        <dbReference type="ARBA" id="ARBA00022729"/>
    </source>
</evidence>
<dbReference type="EMBL" id="AJYA01000002">
    <property type="protein sequence ID" value="EIM78684.1"/>
    <property type="molecule type" value="Genomic_DNA"/>
</dbReference>